<feature type="compositionally biased region" description="Polar residues" evidence="3">
    <location>
        <begin position="464"/>
        <end position="481"/>
    </location>
</feature>
<evidence type="ECO:0000256" key="3">
    <source>
        <dbReference type="SAM" id="MobiDB-lite"/>
    </source>
</evidence>
<evidence type="ECO:0000313" key="4">
    <source>
        <dbReference type="EMBL" id="JAG87347.1"/>
    </source>
</evidence>
<dbReference type="PANTHER" id="PTHR48047">
    <property type="entry name" value="GLYCOSYLTRANSFERASE"/>
    <property type="match status" value="1"/>
</dbReference>
<dbReference type="CDD" id="cd03784">
    <property type="entry name" value="GT1_Gtf-like"/>
    <property type="match status" value="1"/>
</dbReference>
<dbReference type="SUPFAM" id="SSF53756">
    <property type="entry name" value="UDP-Glycosyltransferase/glycogen phosphorylase"/>
    <property type="match status" value="1"/>
</dbReference>
<evidence type="ECO:0000256" key="1">
    <source>
        <dbReference type="ARBA" id="ARBA00009995"/>
    </source>
</evidence>
<dbReference type="PANTHER" id="PTHR48047:SF107">
    <property type="entry name" value="UDP-GLYCOSYLTRANSFERASE 92A1-LIKE"/>
    <property type="match status" value="1"/>
</dbReference>
<reference evidence="4" key="1">
    <citation type="submission" date="2015-02" db="EMBL/GenBank/DDBJ databases">
        <title>A transcriptome of Wollemia nobilis - a relic of Gondwana.</title>
        <authorList>
            <person name="Chia J.Y."/>
            <person name="Leong Y.S."/>
            <person name="Abdul Karim S."/>
            <person name="Wan Azmi N."/>
            <person name="Hercus R."/>
            <person name="Croft L."/>
        </authorList>
    </citation>
    <scope>NUCLEOTIDE SEQUENCE</scope>
    <source>
        <strain evidence="4">MaeBrown</strain>
        <tissue evidence="4">Leaf</tissue>
    </source>
</reference>
<evidence type="ECO:0000256" key="2">
    <source>
        <dbReference type="ARBA" id="ARBA00022679"/>
    </source>
</evidence>
<feature type="region of interest" description="Disordered" evidence="3">
    <location>
        <begin position="448"/>
        <end position="481"/>
    </location>
</feature>
<accession>A0A0C9S5H4</accession>
<dbReference type="GO" id="GO:0035251">
    <property type="term" value="F:UDP-glucosyltransferase activity"/>
    <property type="evidence" value="ECO:0007669"/>
    <property type="project" value="TreeGrafter"/>
</dbReference>
<proteinExistence type="inferred from homology"/>
<keyword evidence="2" id="KW-0808">Transferase</keyword>
<dbReference type="Pfam" id="PF00201">
    <property type="entry name" value="UDPGT"/>
    <property type="match status" value="1"/>
</dbReference>
<protein>
    <submittedName>
        <fullName evidence="4">TSA: Wollemia nobilis Ref_Wollemi_Transcript_12796_1698 transcribed RNA sequence</fullName>
    </submittedName>
</protein>
<dbReference type="InterPro" id="IPR002213">
    <property type="entry name" value="UDP_glucos_trans"/>
</dbReference>
<dbReference type="EMBL" id="GCHU01012721">
    <property type="protein sequence ID" value="JAG87347.1"/>
    <property type="molecule type" value="Transcribed_RNA"/>
</dbReference>
<dbReference type="Gene3D" id="3.40.50.2000">
    <property type="entry name" value="Glycogen Phosphorylase B"/>
    <property type="match status" value="2"/>
</dbReference>
<dbReference type="AlphaFoldDB" id="A0A0C9S5H4"/>
<comment type="similarity">
    <text evidence="1">Belongs to the UDP-glycosyltransferase family.</text>
</comment>
<sequence>MAASDSRNTPHILAIPFPTDDQLAPFLNFSYLLASHGLSITLLTTDPNSPPFQNVMVRAEYAGLNIRLLHMPFPVSPDIPEKSFTLLVYAFRSLADPIERWLQQQTEALPVTCIVSDFYLGWTQTLAAKAKIPRFVIHSTSAFGVCVDNSLWTHLPHLAVRTDDEPFQVPDLAVDLSLCRKRIPWSARLFQKFDPVSEFTRENRLLNLQSHGIVVNTFYDLELLHINKLHETTGKPVWAVGPILQHPMADDHQSENVQRWLDSREPRSVLYVCLSNYALSAVQMTALARGLEELNTPFVWVVDGNEVSDEFEERVRDRALVIQRGEAPQQALVLSHPSVGGFMTRCGWNSALASITTGVPMITWPVEGDQFSNSALVVELLKIGVQVWEGEDGTPSRDRVKSAVERVMGEGEEAQRALELSVVAIKAIKEEEATRQSMEAFAEEIRNIASAELPESHDSETPDTEQSGELTELNVKQGQEV</sequence>
<organism evidence="4">
    <name type="scientific">Wollemia nobilis</name>
    <dbReference type="NCBI Taxonomy" id="56998"/>
    <lineage>
        <taxon>Eukaryota</taxon>
        <taxon>Viridiplantae</taxon>
        <taxon>Streptophyta</taxon>
        <taxon>Embryophyta</taxon>
        <taxon>Tracheophyta</taxon>
        <taxon>Spermatophyta</taxon>
        <taxon>Pinopsida</taxon>
        <taxon>Pinidae</taxon>
        <taxon>Conifers II</taxon>
        <taxon>Araucariales</taxon>
        <taxon>Araucariaceae</taxon>
        <taxon>Wollemia</taxon>
    </lineage>
</organism>
<name>A0A0C9S5H4_9CONI</name>